<evidence type="ECO:0000313" key="2">
    <source>
        <dbReference type="EMBL" id="GEU92845.1"/>
    </source>
</evidence>
<feature type="compositionally biased region" description="Basic and acidic residues" evidence="1">
    <location>
        <begin position="68"/>
        <end position="81"/>
    </location>
</feature>
<feature type="region of interest" description="Disordered" evidence="1">
    <location>
        <begin position="1"/>
        <end position="22"/>
    </location>
</feature>
<protein>
    <submittedName>
        <fullName evidence="2">Uncharacterized protein</fullName>
    </submittedName>
</protein>
<sequence>MGMMDIPEDVDEGEEMAQREEIFKDPHILKYYCSSSTVSDDDNNDDNNGSELGDDKCDEDCIQMVRQAQEEERNDPHYTDDHNDEECVLIQKMRERKMIREKIVKKRCQGRREFKGMAKKRKALKELERKEKGIEKKEPKEHLCRGSPIFSSLGSFIPGSQPIFDLGIGPLFDEVKKRNEEKKKMGKQQVKECMKLKSNYINKKVDTIDAFTYIIKKHLWHAKKQRVSIYML</sequence>
<gene>
    <name evidence="2" type="ORF">Tci_064823</name>
</gene>
<evidence type="ECO:0000256" key="1">
    <source>
        <dbReference type="SAM" id="MobiDB-lite"/>
    </source>
</evidence>
<proteinExistence type="predicted"/>
<organism evidence="2">
    <name type="scientific">Tanacetum cinerariifolium</name>
    <name type="common">Dalmatian daisy</name>
    <name type="synonym">Chrysanthemum cinerariifolium</name>
    <dbReference type="NCBI Taxonomy" id="118510"/>
    <lineage>
        <taxon>Eukaryota</taxon>
        <taxon>Viridiplantae</taxon>
        <taxon>Streptophyta</taxon>
        <taxon>Embryophyta</taxon>
        <taxon>Tracheophyta</taxon>
        <taxon>Spermatophyta</taxon>
        <taxon>Magnoliopsida</taxon>
        <taxon>eudicotyledons</taxon>
        <taxon>Gunneridae</taxon>
        <taxon>Pentapetalae</taxon>
        <taxon>asterids</taxon>
        <taxon>campanulids</taxon>
        <taxon>Asterales</taxon>
        <taxon>Asteraceae</taxon>
        <taxon>Asteroideae</taxon>
        <taxon>Anthemideae</taxon>
        <taxon>Anthemidinae</taxon>
        <taxon>Tanacetum</taxon>
    </lineage>
</organism>
<comment type="caution">
    <text evidence="2">The sequence shown here is derived from an EMBL/GenBank/DDBJ whole genome shotgun (WGS) entry which is preliminary data.</text>
</comment>
<feature type="compositionally biased region" description="Acidic residues" evidence="1">
    <location>
        <begin position="1"/>
        <end position="15"/>
    </location>
</feature>
<dbReference type="EMBL" id="BKCJ010010722">
    <property type="protein sequence ID" value="GEU92845.1"/>
    <property type="molecule type" value="Genomic_DNA"/>
</dbReference>
<name>A0A6L2P6Y2_TANCI</name>
<feature type="region of interest" description="Disordered" evidence="1">
    <location>
        <begin position="35"/>
        <end position="82"/>
    </location>
</feature>
<accession>A0A6L2P6Y2</accession>
<dbReference type="AlphaFoldDB" id="A0A6L2P6Y2"/>
<reference evidence="2" key="1">
    <citation type="journal article" date="2019" name="Sci. Rep.">
        <title>Draft genome of Tanacetum cinerariifolium, the natural source of mosquito coil.</title>
        <authorList>
            <person name="Yamashiro T."/>
            <person name="Shiraishi A."/>
            <person name="Satake H."/>
            <person name="Nakayama K."/>
        </authorList>
    </citation>
    <scope>NUCLEOTIDE SEQUENCE</scope>
</reference>